<protein>
    <submittedName>
        <fullName evidence="1">Uncharacterized protein</fullName>
    </submittedName>
</protein>
<reference evidence="1" key="1">
    <citation type="journal article" date="2015" name="Nature">
        <title>Complex archaea that bridge the gap between prokaryotes and eukaryotes.</title>
        <authorList>
            <person name="Spang A."/>
            <person name="Saw J.H."/>
            <person name="Jorgensen S.L."/>
            <person name="Zaremba-Niedzwiedzka K."/>
            <person name="Martijn J."/>
            <person name="Lind A.E."/>
            <person name="van Eijk R."/>
            <person name="Schleper C."/>
            <person name="Guy L."/>
            <person name="Ettema T.J."/>
        </authorList>
    </citation>
    <scope>NUCLEOTIDE SEQUENCE</scope>
</reference>
<accession>A0A0F9CCB4</accession>
<organism evidence="1">
    <name type="scientific">marine sediment metagenome</name>
    <dbReference type="NCBI Taxonomy" id="412755"/>
    <lineage>
        <taxon>unclassified sequences</taxon>
        <taxon>metagenomes</taxon>
        <taxon>ecological metagenomes</taxon>
    </lineage>
</organism>
<dbReference type="AlphaFoldDB" id="A0A0F9CCB4"/>
<dbReference type="EMBL" id="LAZR01033929">
    <property type="protein sequence ID" value="KKL46719.1"/>
    <property type="molecule type" value="Genomic_DNA"/>
</dbReference>
<comment type="caution">
    <text evidence="1">The sequence shown here is derived from an EMBL/GenBank/DDBJ whole genome shotgun (WGS) entry which is preliminary data.</text>
</comment>
<proteinExistence type="predicted"/>
<gene>
    <name evidence="1" type="ORF">LCGC14_2342820</name>
</gene>
<name>A0A0F9CCB4_9ZZZZ</name>
<evidence type="ECO:0000313" key="1">
    <source>
        <dbReference type="EMBL" id="KKL46719.1"/>
    </source>
</evidence>
<sequence>MSELCVSYGCLELAEFASEYCV</sequence>
<feature type="non-terminal residue" evidence="1">
    <location>
        <position position="22"/>
    </location>
</feature>